<comment type="caution">
    <text evidence="7">The sequence shown here is derived from an EMBL/GenBank/DDBJ whole genome shotgun (WGS) entry which is preliminary data.</text>
</comment>
<evidence type="ECO:0000256" key="4">
    <source>
        <dbReference type="ARBA" id="ARBA00023128"/>
    </source>
</evidence>
<evidence type="ECO:0000256" key="5">
    <source>
        <dbReference type="ARBA" id="ARBA00023274"/>
    </source>
</evidence>
<reference evidence="7" key="2">
    <citation type="journal article" date="2023" name="Proc. Natl. Acad. Sci. U.S.A.">
        <title>A global phylogenomic analysis of the shiitake genus Lentinula.</title>
        <authorList>
            <person name="Sierra-Patev S."/>
            <person name="Min B."/>
            <person name="Naranjo-Ortiz M."/>
            <person name="Looney B."/>
            <person name="Konkel Z."/>
            <person name="Slot J.C."/>
            <person name="Sakamoto Y."/>
            <person name="Steenwyk J.L."/>
            <person name="Rokas A."/>
            <person name="Carro J."/>
            <person name="Camarero S."/>
            <person name="Ferreira P."/>
            <person name="Molpeceres G."/>
            <person name="Ruiz-Duenas F.J."/>
            <person name="Serrano A."/>
            <person name="Henrissat B."/>
            <person name="Drula E."/>
            <person name="Hughes K.W."/>
            <person name="Mata J.L."/>
            <person name="Ishikawa N.K."/>
            <person name="Vargas-Isla R."/>
            <person name="Ushijima S."/>
            <person name="Smith C.A."/>
            <person name="Donoghue J."/>
            <person name="Ahrendt S."/>
            <person name="Andreopoulos W."/>
            <person name="He G."/>
            <person name="LaButti K."/>
            <person name="Lipzen A."/>
            <person name="Ng V."/>
            <person name="Riley R."/>
            <person name="Sandor L."/>
            <person name="Barry K."/>
            <person name="Martinez A.T."/>
            <person name="Xiao Y."/>
            <person name="Gibbons J.G."/>
            <person name="Terashima K."/>
            <person name="Grigoriev I.V."/>
            <person name="Hibbett D."/>
        </authorList>
    </citation>
    <scope>NUCLEOTIDE SEQUENCE</scope>
    <source>
        <strain evidence="7">ET3784</strain>
    </source>
</reference>
<dbReference type="GO" id="GO:0003735">
    <property type="term" value="F:structural constituent of ribosome"/>
    <property type="evidence" value="ECO:0007669"/>
    <property type="project" value="InterPro"/>
</dbReference>
<reference evidence="7" key="1">
    <citation type="submission" date="2022-08" db="EMBL/GenBank/DDBJ databases">
        <authorList>
            <consortium name="DOE Joint Genome Institute"/>
            <person name="Min B."/>
            <person name="Sierra-Patev S."/>
            <person name="Naranjo-Ortiz M."/>
            <person name="Looney B."/>
            <person name="Konkel Z."/>
            <person name="Slot J.C."/>
            <person name="Sakamoto Y."/>
            <person name="Steenwyk J.L."/>
            <person name="Rokas A."/>
            <person name="Carro J."/>
            <person name="Camarero S."/>
            <person name="Ferreira P."/>
            <person name="Molpeceres G."/>
            <person name="Ruiz-duenas F.J."/>
            <person name="Serrano A."/>
            <person name="Henrissat B."/>
            <person name="Drula E."/>
            <person name="Hughes K.W."/>
            <person name="Mata J.L."/>
            <person name="Ishikawa N.K."/>
            <person name="Vargas-Isla R."/>
            <person name="Ushijima S."/>
            <person name="Smith C.A."/>
            <person name="Ahrendt S."/>
            <person name="Andreopoulos W."/>
            <person name="He G."/>
            <person name="LaButti K."/>
            <person name="Lipzen A."/>
            <person name="Ng V."/>
            <person name="Riley R."/>
            <person name="Sandor L."/>
            <person name="Barry K."/>
            <person name="Martinez A.T."/>
            <person name="Xiao Y."/>
            <person name="Gibbons J.G."/>
            <person name="Terashima K."/>
            <person name="Hibbett D.S."/>
            <person name="Grigoriev I.V."/>
        </authorList>
    </citation>
    <scope>NUCLEOTIDE SEQUENCE</scope>
    <source>
        <strain evidence="7">ET3784</strain>
    </source>
</reference>
<evidence type="ECO:0000256" key="6">
    <source>
        <dbReference type="ARBA" id="ARBA00035191"/>
    </source>
</evidence>
<dbReference type="PANTHER" id="PTHR13477">
    <property type="entry name" value="MITOCHONDRIAL 39S RIBOSOMAL PROTEIN L49"/>
    <property type="match status" value="1"/>
</dbReference>
<evidence type="ECO:0000256" key="3">
    <source>
        <dbReference type="ARBA" id="ARBA00022980"/>
    </source>
</evidence>
<dbReference type="Proteomes" id="UP001176059">
    <property type="component" value="Unassembled WGS sequence"/>
</dbReference>
<accession>A0AA38JH41</accession>
<keyword evidence="3 7" id="KW-0689">Ribosomal protein</keyword>
<keyword evidence="4" id="KW-0496">Mitochondrion</keyword>
<proteinExistence type="inferred from homology"/>
<dbReference type="AlphaFoldDB" id="A0AA38JH41"/>
<evidence type="ECO:0000256" key="1">
    <source>
        <dbReference type="ARBA" id="ARBA00004173"/>
    </source>
</evidence>
<dbReference type="EMBL" id="JANVFO010000007">
    <property type="protein sequence ID" value="KAJ3735836.1"/>
    <property type="molecule type" value="Genomic_DNA"/>
</dbReference>
<keyword evidence="8" id="KW-1185">Reference proteome</keyword>
<dbReference type="Pfam" id="PF05046">
    <property type="entry name" value="Img2"/>
    <property type="match status" value="1"/>
</dbReference>
<gene>
    <name evidence="7" type="ORF">DFJ43DRAFT_990744</name>
</gene>
<dbReference type="GO" id="GO:0005762">
    <property type="term" value="C:mitochondrial large ribosomal subunit"/>
    <property type="evidence" value="ECO:0007669"/>
    <property type="project" value="TreeGrafter"/>
</dbReference>
<keyword evidence="5" id="KW-0687">Ribonucleoprotein</keyword>
<dbReference type="PANTHER" id="PTHR13477:SF0">
    <property type="entry name" value="LARGE RIBOSOMAL SUBUNIT PROTEIN ML49"/>
    <property type="match status" value="1"/>
</dbReference>
<evidence type="ECO:0000313" key="8">
    <source>
        <dbReference type="Proteomes" id="UP001176059"/>
    </source>
</evidence>
<name>A0AA38JH41_9AGAR</name>
<dbReference type="Gene3D" id="3.30.780.10">
    <property type="entry name" value="SUI1-like domain"/>
    <property type="match status" value="1"/>
</dbReference>
<evidence type="ECO:0000313" key="7">
    <source>
        <dbReference type="EMBL" id="KAJ3735836.1"/>
    </source>
</evidence>
<evidence type="ECO:0000256" key="2">
    <source>
        <dbReference type="ARBA" id="ARBA00005677"/>
    </source>
</evidence>
<protein>
    <recommendedName>
        <fullName evidence="6">Large ribosomal subunit protein mL49</fullName>
    </recommendedName>
</protein>
<sequence length="122" mass="13492">MLFRLKFFGLPRSLPAATRSLSSPTQQAVVHHPYFVPRNSNGSLPVYTDIRNGGTRLLLTVRNIDGNIPALAKDLSDSLSSLGSPEASRLRFRVQSSKHLIIQGGSGRLKYNIIDWLSQKGF</sequence>
<comment type="similarity">
    <text evidence="2">Belongs to the mitochondrion-specific ribosomal protein mL49 family.</text>
</comment>
<dbReference type="GO" id="GO:0006412">
    <property type="term" value="P:translation"/>
    <property type="evidence" value="ECO:0007669"/>
    <property type="project" value="InterPro"/>
</dbReference>
<organism evidence="7 8">
    <name type="scientific">Lentinula guzmanii</name>
    <dbReference type="NCBI Taxonomy" id="2804957"/>
    <lineage>
        <taxon>Eukaryota</taxon>
        <taxon>Fungi</taxon>
        <taxon>Dikarya</taxon>
        <taxon>Basidiomycota</taxon>
        <taxon>Agaricomycotina</taxon>
        <taxon>Agaricomycetes</taxon>
        <taxon>Agaricomycetidae</taxon>
        <taxon>Agaricales</taxon>
        <taxon>Marasmiineae</taxon>
        <taxon>Omphalotaceae</taxon>
        <taxon>Lentinula</taxon>
    </lineage>
</organism>
<comment type="subcellular location">
    <subcellularLocation>
        <location evidence="1">Mitochondrion</location>
    </subcellularLocation>
</comment>
<dbReference type="InterPro" id="IPR007740">
    <property type="entry name" value="Ribosomal_mL49"/>
</dbReference>